<protein>
    <submittedName>
        <fullName evidence="1">Uncharacterized protein</fullName>
    </submittedName>
</protein>
<reference evidence="1 2" key="1">
    <citation type="submission" date="2020-07" db="EMBL/GenBank/DDBJ databases">
        <title>Huge and variable diversity of episymbiotic CPR bacteria and DPANN archaea in groundwater ecosystems.</title>
        <authorList>
            <person name="He C.Y."/>
            <person name="Keren R."/>
            <person name="Whittaker M."/>
            <person name="Farag I.F."/>
            <person name="Doudna J."/>
            <person name="Cate J.H.D."/>
            <person name="Banfield J.F."/>
        </authorList>
    </citation>
    <scope>NUCLEOTIDE SEQUENCE [LARGE SCALE GENOMIC DNA]</scope>
    <source>
        <strain evidence="1">NC_groundwater_70_Ag_B-0.1um_54_66</strain>
    </source>
</reference>
<name>A0A7T5UJ28_9BACT</name>
<sequence>MTQPTEACLRATFRAIADGEHNNPSRFGTTLQSAVRLNLTTKAALATLMGVSEAHVFTKGNNMKAGEIRSLCRNLAL</sequence>
<dbReference type="AlphaFoldDB" id="A0A7T5UJ28"/>
<evidence type="ECO:0000313" key="2">
    <source>
        <dbReference type="Proteomes" id="UP000595362"/>
    </source>
</evidence>
<accession>A0A7T5UJ28</accession>
<evidence type="ECO:0000313" key="1">
    <source>
        <dbReference type="EMBL" id="QQG37308.1"/>
    </source>
</evidence>
<proteinExistence type="predicted"/>
<organism evidence="1 2">
    <name type="scientific">Micavibrio aeruginosavorus</name>
    <dbReference type="NCBI Taxonomy" id="349221"/>
    <lineage>
        <taxon>Bacteria</taxon>
        <taxon>Pseudomonadati</taxon>
        <taxon>Bdellovibrionota</taxon>
        <taxon>Bdellovibrionia</taxon>
        <taxon>Bdellovibrionales</taxon>
        <taxon>Pseudobdellovibrionaceae</taxon>
        <taxon>Micavibrio</taxon>
    </lineage>
</organism>
<gene>
    <name evidence="1" type="ORF">HYS17_05985</name>
</gene>
<dbReference type="Proteomes" id="UP000595362">
    <property type="component" value="Chromosome"/>
</dbReference>
<dbReference type="EMBL" id="CP066681">
    <property type="protein sequence ID" value="QQG37308.1"/>
    <property type="molecule type" value="Genomic_DNA"/>
</dbReference>